<gene>
    <name evidence="1" type="ORF">EYF80_016272</name>
</gene>
<dbReference type="Proteomes" id="UP000314294">
    <property type="component" value="Unassembled WGS sequence"/>
</dbReference>
<sequence length="136" mass="16137">MVATFEEEIKKLTKDLNEKDHMLEYSKQVLDTHNEAVAEHLKMELGQNNQLEATLKTAWADMESLAEMYHSQKKELQLQHNKFKEMEELSCLNWRFEFQRLTDTNIVLEDIRLKNVLKSRGIFGKRWPTEGPSSRR</sequence>
<reference evidence="1 2" key="1">
    <citation type="submission" date="2019-03" db="EMBL/GenBank/DDBJ databases">
        <title>First draft genome of Liparis tanakae, snailfish: a comprehensive survey of snailfish specific genes.</title>
        <authorList>
            <person name="Kim W."/>
            <person name="Song I."/>
            <person name="Jeong J.-H."/>
            <person name="Kim D."/>
            <person name="Kim S."/>
            <person name="Ryu S."/>
            <person name="Song J.Y."/>
            <person name="Lee S.K."/>
        </authorList>
    </citation>
    <scope>NUCLEOTIDE SEQUENCE [LARGE SCALE GENOMIC DNA]</scope>
    <source>
        <tissue evidence="1">Muscle</tissue>
    </source>
</reference>
<dbReference type="EMBL" id="SRLO01000124">
    <property type="protein sequence ID" value="TNN73482.1"/>
    <property type="molecule type" value="Genomic_DNA"/>
</dbReference>
<organism evidence="1 2">
    <name type="scientific">Liparis tanakae</name>
    <name type="common">Tanaka's snailfish</name>
    <dbReference type="NCBI Taxonomy" id="230148"/>
    <lineage>
        <taxon>Eukaryota</taxon>
        <taxon>Metazoa</taxon>
        <taxon>Chordata</taxon>
        <taxon>Craniata</taxon>
        <taxon>Vertebrata</taxon>
        <taxon>Euteleostomi</taxon>
        <taxon>Actinopterygii</taxon>
        <taxon>Neopterygii</taxon>
        <taxon>Teleostei</taxon>
        <taxon>Neoteleostei</taxon>
        <taxon>Acanthomorphata</taxon>
        <taxon>Eupercaria</taxon>
        <taxon>Perciformes</taxon>
        <taxon>Cottioidei</taxon>
        <taxon>Cottales</taxon>
        <taxon>Liparidae</taxon>
        <taxon>Liparis</taxon>
    </lineage>
</organism>
<protein>
    <submittedName>
        <fullName evidence="1">Uncharacterized protein</fullName>
    </submittedName>
</protein>
<dbReference type="AlphaFoldDB" id="A0A4Z2I833"/>
<comment type="caution">
    <text evidence="1">The sequence shown here is derived from an EMBL/GenBank/DDBJ whole genome shotgun (WGS) entry which is preliminary data.</text>
</comment>
<dbReference type="OrthoDB" id="8965140at2759"/>
<evidence type="ECO:0000313" key="2">
    <source>
        <dbReference type="Proteomes" id="UP000314294"/>
    </source>
</evidence>
<proteinExistence type="predicted"/>
<evidence type="ECO:0000313" key="1">
    <source>
        <dbReference type="EMBL" id="TNN73482.1"/>
    </source>
</evidence>
<name>A0A4Z2I833_9TELE</name>
<keyword evidence="2" id="KW-1185">Reference proteome</keyword>
<accession>A0A4Z2I833</accession>